<dbReference type="Gene3D" id="2.30.29.30">
    <property type="entry name" value="Pleckstrin-homology domain (PH domain)/Phosphotyrosine-binding domain (PTB)"/>
    <property type="match status" value="1"/>
</dbReference>
<reference evidence="9" key="1">
    <citation type="journal article" date="2023" name="G3 (Bethesda)">
        <title>A reference genome for the long-term kleptoplast-retaining sea slug Elysia crispata morphotype clarki.</title>
        <authorList>
            <person name="Eastman K.E."/>
            <person name="Pendleton A.L."/>
            <person name="Shaikh M.A."/>
            <person name="Suttiyut T."/>
            <person name="Ogas R."/>
            <person name="Tomko P."/>
            <person name="Gavelis G."/>
            <person name="Widhalm J.R."/>
            <person name="Wisecaver J.H."/>
        </authorList>
    </citation>
    <scope>NUCLEOTIDE SEQUENCE</scope>
    <source>
        <strain evidence="9">ECLA1</strain>
    </source>
</reference>
<feature type="region of interest" description="Disordered" evidence="8">
    <location>
        <begin position="112"/>
        <end position="134"/>
    </location>
</feature>
<protein>
    <recommendedName>
        <fullName evidence="4">Methylosome subunit pICln</fullName>
    </recommendedName>
</protein>
<dbReference type="PANTHER" id="PTHR21399">
    <property type="entry name" value="CHLORIDE CONDUCTANCE REGULATORY PROTEIN ICLN"/>
    <property type="match status" value="1"/>
</dbReference>
<evidence type="ECO:0000256" key="3">
    <source>
        <dbReference type="ARBA" id="ARBA00007054"/>
    </source>
</evidence>
<comment type="caution">
    <text evidence="9">The sequence shown here is derived from an EMBL/GenBank/DDBJ whole genome shotgun (WGS) entry which is preliminary data.</text>
</comment>
<comment type="function">
    <text evidence="7">Involved in both the assembly of spliceosomal snRNPs and the methylation of Sm proteins. Chaperone that regulates the assembly of spliceosomal U1, U2, U4 and U5 small nuclear ribonucleoproteins (snRNPs), the building blocks of the spliceosome, and thereby plays an important role in the splicing of cellular pre-mRNAs. Most spliceosomal snRNPs contain a common set of Sm proteins SNRPB, SNRPD1, SNRPD2, SNRPD3, SNRPE, SNRPF and SNRPG that assemble in a heptameric protein ring on the Sm site of the small nuclear RNA to form the core snRNP (Sm core). In the cytosol, the Sm proteins SNRPD1, SNRPD2, SNRPE, SNRPF and SNRPG are trapped in an inactive 6S pICln-Sm complex by the chaperone CLNS1A that controls the assembly of the core snRNP. Dissociation by the SMN complex of CLNS1A from the trapped Sm proteins and their transfer to an SMN-Sm complex triggers the assembly of core snRNPs and their transport to the nucleus.</text>
</comment>
<feature type="compositionally biased region" description="Acidic residues" evidence="8">
    <location>
        <begin position="119"/>
        <end position="134"/>
    </location>
</feature>
<dbReference type="GO" id="GO:0045292">
    <property type="term" value="P:mRNA cis splicing, via spliceosome"/>
    <property type="evidence" value="ECO:0007669"/>
    <property type="project" value="TreeGrafter"/>
</dbReference>
<dbReference type="GO" id="GO:0005681">
    <property type="term" value="C:spliceosomal complex"/>
    <property type="evidence" value="ECO:0007669"/>
    <property type="project" value="TreeGrafter"/>
</dbReference>
<dbReference type="GO" id="GO:0034715">
    <property type="term" value="C:pICln-Sm protein complex"/>
    <property type="evidence" value="ECO:0007669"/>
    <property type="project" value="InterPro"/>
</dbReference>
<dbReference type="Pfam" id="PF03517">
    <property type="entry name" value="Voldacs"/>
    <property type="match status" value="1"/>
</dbReference>
<evidence type="ECO:0000256" key="8">
    <source>
        <dbReference type="SAM" id="MobiDB-lite"/>
    </source>
</evidence>
<feature type="compositionally biased region" description="Acidic residues" evidence="8">
    <location>
        <begin position="256"/>
        <end position="265"/>
    </location>
</feature>
<dbReference type="GO" id="GO:0006884">
    <property type="term" value="P:cell volume homeostasis"/>
    <property type="evidence" value="ECO:0007669"/>
    <property type="project" value="InterPro"/>
</dbReference>
<evidence type="ECO:0000256" key="2">
    <source>
        <dbReference type="ARBA" id="ARBA00004496"/>
    </source>
</evidence>
<organism evidence="9 10">
    <name type="scientific">Elysia crispata</name>
    <name type="common">lettuce slug</name>
    <dbReference type="NCBI Taxonomy" id="231223"/>
    <lineage>
        <taxon>Eukaryota</taxon>
        <taxon>Metazoa</taxon>
        <taxon>Spiralia</taxon>
        <taxon>Lophotrochozoa</taxon>
        <taxon>Mollusca</taxon>
        <taxon>Gastropoda</taxon>
        <taxon>Heterobranchia</taxon>
        <taxon>Euthyneura</taxon>
        <taxon>Panpulmonata</taxon>
        <taxon>Sacoglossa</taxon>
        <taxon>Placobranchoidea</taxon>
        <taxon>Plakobranchidae</taxon>
        <taxon>Elysia</taxon>
    </lineage>
</organism>
<keyword evidence="5" id="KW-0963">Cytoplasm</keyword>
<dbReference type="InterPro" id="IPR003521">
    <property type="entry name" value="ICln"/>
</dbReference>
<evidence type="ECO:0000256" key="5">
    <source>
        <dbReference type="ARBA" id="ARBA00022490"/>
    </source>
</evidence>
<dbReference type="GO" id="GO:0000387">
    <property type="term" value="P:spliceosomal snRNP assembly"/>
    <property type="evidence" value="ECO:0007669"/>
    <property type="project" value="InterPro"/>
</dbReference>
<comment type="similarity">
    <text evidence="3">Belongs to the pICln (TC 1.A.47) family.</text>
</comment>
<feature type="region of interest" description="Disordered" evidence="8">
    <location>
        <begin position="238"/>
        <end position="265"/>
    </location>
</feature>
<dbReference type="PRINTS" id="PR01348">
    <property type="entry name" value="ICLNCHANNEL"/>
</dbReference>
<gene>
    <name evidence="9" type="ORF">RRG08_044873</name>
</gene>
<dbReference type="GO" id="GO:0005886">
    <property type="term" value="C:plasma membrane"/>
    <property type="evidence" value="ECO:0007669"/>
    <property type="project" value="InterPro"/>
</dbReference>
<dbReference type="EMBL" id="JAWDGP010008080">
    <property type="protein sequence ID" value="KAK3691653.1"/>
    <property type="molecule type" value="Genomic_DNA"/>
</dbReference>
<feature type="compositionally biased region" description="Polar residues" evidence="8">
    <location>
        <begin position="238"/>
        <end position="250"/>
    </location>
</feature>
<dbReference type="PANTHER" id="PTHR21399:SF0">
    <property type="entry name" value="METHYLOSOME SUBUNIT PICLN"/>
    <property type="match status" value="1"/>
</dbReference>
<dbReference type="Proteomes" id="UP001283361">
    <property type="component" value="Unassembled WGS sequence"/>
</dbReference>
<dbReference type="GO" id="GO:0006821">
    <property type="term" value="P:chloride transport"/>
    <property type="evidence" value="ECO:0007669"/>
    <property type="project" value="InterPro"/>
</dbReference>
<evidence type="ECO:0000256" key="4">
    <source>
        <dbReference type="ARBA" id="ARBA00015653"/>
    </source>
</evidence>
<dbReference type="InterPro" id="IPR039924">
    <property type="entry name" value="ICln/Lot5/Saf5"/>
</dbReference>
<dbReference type="AlphaFoldDB" id="A0AAE0XEH6"/>
<name>A0AAE0XEH6_9GAST</name>
<evidence type="ECO:0000256" key="1">
    <source>
        <dbReference type="ARBA" id="ARBA00004123"/>
    </source>
</evidence>
<comment type="subcellular location">
    <subcellularLocation>
        <location evidence="2">Cytoplasm</location>
    </subcellularLocation>
    <subcellularLocation>
        <location evidence="1">Nucleus</location>
    </subcellularLocation>
</comment>
<dbReference type="GO" id="GO:0005829">
    <property type="term" value="C:cytosol"/>
    <property type="evidence" value="ECO:0007669"/>
    <property type="project" value="InterPro"/>
</dbReference>
<keyword evidence="10" id="KW-1185">Reference proteome</keyword>
<evidence type="ECO:0000256" key="6">
    <source>
        <dbReference type="ARBA" id="ARBA00023242"/>
    </source>
</evidence>
<keyword evidence="6" id="KW-0539">Nucleus</keyword>
<dbReference type="InterPro" id="IPR011993">
    <property type="entry name" value="PH-like_dom_sf"/>
</dbReference>
<sequence>MVLLRKSKLDIRSRNIRGQATQYSIMVNLIAYVIPEDGIQHTEHSVAASVGTLDIGKGTLYITESSVLWLNTHGQGLQLEYRQICLHAISRDLQAFPKEHLLCHYEGKLSDMGNSESTGDQDGDAEDDSSESDITEIRFAPDNKESLDAMFKALAMCQTLHPDSDCQLSEDGDFEDADEDGDEMAGGDVIYNSEEGFQHLTEEGRATMERLNQMLLAGQHQRDSGAGDADIVNRTDQMHITNGHHSNGDSQMDADQFVDADDDIQ</sequence>
<dbReference type="GO" id="GO:0034709">
    <property type="term" value="C:methylosome"/>
    <property type="evidence" value="ECO:0007669"/>
    <property type="project" value="InterPro"/>
</dbReference>
<proteinExistence type="inferred from homology"/>
<evidence type="ECO:0000256" key="7">
    <source>
        <dbReference type="ARBA" id="ARBA00045890"/>
    </source>
</evidence>
<evidence type="ECO:0000313" key="9">
    <source>
        <dbReference type="EMBL" id="KAK3691653.1"/>
    </source>
</evidence>
<accession>A0AAE0XEH6</accession>
<evidence type="ECO:0000313" key="10">
    <source>
        <dbReference type="Proteomes" id="UP001283361"/>
    </source>
</evidence>